<feature type="transmembrane region" description="Helical" evidence="1">
    <location>
        <begin position="20"/>
        <end position="41"/>
    </location>
</feature>
<sequence>MITSLIFGVDHSTNAFSQPVINTLFQVIQSFTLALIMGGVISGPDH</sequence>
<comment type="caution">
    <text evidence="2">The sequence shown here is derived from an EMBL/GenBank/DDBJ whole genome shotgun (WGS) entry which is preliminary data.</text>
</comment>
<evidence type="ECO:0000313" key="2">
    <source>
        <dbReference type="EMBL" id="EEI24197.1"/>
    </source>
</evidence>
<gene>
    <name evidence="2" type="ORF">HMPREF0519_1680</name>
</gene>
<proteinExistence type="predicted"/>
<organism evidence="2 3">
    <name type="scientific">Lentilactobacillus hilgardii (strain ATCC 8290 / DSM 20176 / CCUG 30140 / JCM 1155 / KCTC 3500 / NBRC 15886 / NCIMB 8040 / NRRL B-1843 / 9)</name>
    <dbReference type="NCBI Taxonomy" id="1423757"/>
    <lineage>
        <taxon>Bacteria</taxon>
        <taxon>Bacillati</taxon>
        <taxon>Bacillota</taxon>
        <taxon>Bacilli</taxon>
        <taxon>Lactobacillales</taxon>
        <taxon>Lactobacillaceae</taxon>
        <taxon>Lentilactobacillus</taxon>
    </lineage>
</organism>
<reference evidence="2 3" key="1">
    <citation type="submission" date="2009-01" db="EMBL/GenBank/DDBJ databases">
        <authorList>
            <person name="Qin X."/>
            <person name="Bachman B."/>
            <person name="Battles P."/>
            <person name="Bell A."/>
            <person name="Bess C."/>
            <person name="Bickham C."/>
            <person name="Chaboub L."/>
            <person name="Chen D."/>
            <person name="Coyle M."/>
            <person name="Deiros D.R."/>
            <person name="Dinh H."/>
            <person name="Forbes L."/>
            <person name="Fowler G."/>
            <person name="Francisco L."/>
            <person name="Fu Q."/>
            <person name="Gubbala S."/>
            <person name="Hale W."/>
            <person name="Han Y."/>
            <person name="Hemphill L."/>
            <person name="Highlander S.K."/>
            <person name="Hirani K."/>
            <person name="Hogues M."/>
            <person name="Jackson L."/>
            <person name="Jakkamsetti A."/>
            <person name="Javaid M."/>
            <person name="Jiang H."/>
            <person name="Korchina V."/>
            <person name="Kovar C."/>
            <person name="Lara F."/>
            <person name="Lee S."/>
            <person name="Mata R."/>
            <person name="Mathew T."/>
            <person name="Moen C."/>
            <person name="Morales K."/>
            <person name="Munidasa M."/>
            <person name="Nazareth L."/>
            <person name="Ngo R."/>
            <person name="Nguyen L."/>
            <person name="Okwuonu G."/>
            <person name="Ongeri F."/>
            <person name="Patil S."/>
            <person name="Petrosino J."/>
            <person name="Pham C."/>
            <person name="Pham P."/>
            <person name="Pu L.-L."/>
            <person name="Puazo M."/>
            <person name="Raj R."/>
            <person name="Reid J."/>
            <person name="Rouhana J."/>
            <person name="Saada N."/>
            <person name="Shang Y."/>
            <person name="Simmons D."/>
            <person name="Thornton R."/>
            <person name="Warren J."/>
            <person name="Weissenberger G."/>
            <person name="Zhang J."/>
            <person name="Zhang L."/>
            <person name="Zhou C."/>
            <person name="Zhu D."/>
            <person name="Muzny D."/>
            <person name="Worley K."/>
            <person name="Gibbs R."/>
        </authorList>
    </citation>
    <scope>NUCLEOTIDE SEQUENCE [LARGE SCALE GENOMIC DNA]</scope>
    <source>
        <strain evidence="3">ATCC 8290 / DSM 20176 / CCUG 30140 / JCM 1155 / KCTC 3500 / NBRC 15886 / NCIMB 8040 / NRRL B-1843 / 9</strain>
    </source>
</reference>
<accession>C0XKB9</accession>
<keyword evidence="1" id="KW-0812">Transmembrane</keyword>
<name>C0XKB9_LENH9</name>
<evidence type="ECO:0000256" key="1">
    <source>
        <dbReference type="SAM" id="Phobius"/>
    </source>
</evidence>
<dbReference type="HOGENOM" id="CLU_3185106_0_0_9"/>
<dbReference type="Proteomes" id="UP000003752">
    <property type="component" value="Unassembled WGS sequence"/>
</dbReference>
<dbReference type="AlphaFoldDB" id="C0XKB9"/>
<keyword evidence="1" id="KW-0472">Membrane</keyword>
<evidence type="ECO:0000313" key="3">
    <source>
        <dbReference type="Proteomes" id="UP000003752"/>
    </source>
</evidence>
<keyword evidence="1" id="KW-1133">Transmembrane helix</keyword>
<keyword evidence="3" id="KW-1185">Reference proteome</keyword>
<dbReference type="EMBL" id="ACGP01000154">
    <property type="protein sequence ID" value="EEI24197.1"/>
    <property type="molecule type" value="Genomic_DNA"/>
</dbReference>
<protein>
    <submittedName>
        <fullName evidence="2">Uncharacterized protein</fullName>
    </submittedName>
</protein>